<accession>A0AC35G974</accession>
<organism evidence="1 2">
    <name type="scientific">Panagrolaimus sp. PS1159</name>
    <dbReference type="NCBI Taxonomy" id="55785"/>
    <lineage>
        <taxon>Eukaryota</taxon>
        <taxon>Metazoa</taxon>
        <taxon>Ecdysozoa</taxon>
        <taxon>Nematoda</taxon>
        <taxon>Chromadorea</taxon>
        <taxon>Rhabditida</taxon>
        <taxon>Tylenchina</taxon>
        <taxon>Panagrolaimomorpha</taxon>
        <taxon>Panagrolaimoidea</taxon>
        <taxon>Panagrolaimidae</taxon>
        <taxon>Panagrolaimus</taxon>
    </lineage>
</organism>
<proteinExistence type="predicted"/>
<protein>
    <submittedName>
        <fullName evidence="2">F-box domain-containing protein</fullName>
    </submittedName>
</protein>
<name>A0AC35G974_9BILA</name>
<dbReference type="WBParaSite" id="PS1159_v2.g24706.t1">
    <property type="protein sequence ID" value="PS1159_v2.g24706.t1"/>
    <property type="gene ID" value="PS1159_v2.g24706"/>
</dbReference>
<reference evidence="2" key="1">
    <citation type="submission" date="2022-11" db="UniProtKB">
        <authorList>
            <consortium name="WormBaseParasite"/>
        </authorList>
    </citation>
    <scope>IDENTIFICATION</scope>
</reference>
<dbReference type="Proteomes" id="UP000887580">
    <property type="component" value="Unplaced"/>
</dbReference>
<evidence type="ECO:0000313" key="2">
    <source>
        <dbReference type="WBParaSite" id="PS1159_v2.g24706.t1"/>
    </source>
</evidence>
<evidence type="ECO:0000313" key="1">
    <source>
        <dbReference type="Proteomes" id="UP000887580"/>
    </source>
</evidence>
<sequence>MSSSTTKKGVVEAKPITLTDLPISVIQHISSFIPPLDRFKLQATCRHTNFALSTWPDTSIEIRSEDYGFTDTVATSRMSFQFPMGKANKSSFHVKIITDPSGRCYRIRTTQERSSAKTLKSFLTKFSNLQELTIWDACLTSEFSTILSKFQSIKVLRLWNCSRYFEKKNQSQKLIRSLLSLPNLQSLLILDSTAPGSSAASCRAIFSKSLALKIQAPIENFQITGMTLPLKSLEVIAENLSPTVKRLSIGCTFGKESKRLQYLRALQQMTNVNDLDLPPFIFHLGELFVPDGVVQKLFTSLPLKALGFRHYNSSVLFRFIEYQLPIKVRVLRIFHNANRIPNFSSIGQEPLEAEKPEKKSSVSSRYSILSTSRSSIGSNENNNNNSSTTTTTTINGGGPRRDSIGTSTKAAAAEAINNPKQQQQPQHKSSNVSTLEMRRLTIFAIEEAKRRTQRLRRRAYANVDVVYTQESQAGQEVLGRMAEPMRSPHVYSRSAKREMRVIKGDLVRPIPLASLGYESDFEDGLED</sequence>